<evidence type="ECO:0000256" key="1">
    <source>
        <dbReference type="SAM" id="MobiDB-lite"/>
    </source>
</evidence>
<comment type="caution">
    <text evidence="2">The sequence shown here is derived from an EMBL/GenBank/DDBJ whole genome shotgun (WGS) entry which is preliminary data.</text>
</comment>
<gene>
    <name evidence="2" type="ORF">TKK_008458</name>
</gene>
<accession>A0ABD2WYX0</accession>
<keyword evidence="3" id="KW-1185">Reference proteome</keyword>
<evidence type="ECO:0000313" key="2">
    <source>
        <dbReference type="EMBL" id="KAL3397694.1"/>
    </source>
</evidence>
<sequence>MDAQSMELDPDKKNEDSDSDSDQNSLYKDNFKALDDYNTSGSFWLDDLYNISIARASKKPKNLKELMDSEEMFEKINVPVNKTRGEILLMALKVYDRQIFQFQGWVEILCHLL</sequence>
<reference evidence="2 3" key="1">
    <citation type="journal article" date="2024" name="bioRxiv">
        <title>A reference genome for Trichogramma kaykai: A tiny desert-dwelling parasitoid wasp with competing sex-ratio distorters.</title>
        <authorList>
            <person name="Culotta J."/>
            <person name="Lindsey A.R."/>
        </authorList>
    </citation>
    <scope>NUCLEOTIDE SEQUENCE [LARGE SCALE GENOMIC DNA]</scope>
    <source>
        <strain evidence="2 3">KSX58</strain>
    </source>
</reference>
<organism evidence="2 3">
    <name type="scientific">Trichogramma kaykai</name>
    <dbReference type="NCBI Taxonomy" id="54128"/>
    <lineage>
        <taxon>Eukaryota</taxon>
        <taxon>Metazoa</taxon>
        <taxon>Ecdysozoa</taxon>
        <taxon>Arthropoda</taxon>
        <taxon>Hexapoda</taxon>
        <taxon>Insecta</taxon>
        <taxon>Pterygota</taxon>
        <taxon>Neoptera</taxon>
        <taxon>Endopterygota</taxon>
        <taxon>Hymenoptera</taxon>
        <taxon>Apocrita</taxon>
        <taxon>Proctotrupomorpha</taxon>
        <taxon>Chalcidoidea</taxon>
        <taxon>Trichogrammatidae</taxon>
        <taxon>Trichogramma</taxon>
    </lineage>
</organism>
<name>A0ABD2WYX0_9HYME</name>
<dbReference type="AlphaFoldDB" id="A0ABD2WYX0"/>
<dbReference type="EMBL" id="JBJJXI010000061">
    <property type="protein sequence ID" value="KAL3397694.1"/>
    <property type="molecule type" value="Genomic_DNA"/>
</dbReference>
<dbReference type="Proteomes" id="UP001627154">
    <property type="component" value="Unassembled WGS sequence"/>
</dbReference>
<proteinExistence type="predicted"/>
<protein>
    <submittedName>
        <fullName evidence="2">Uncharacterized protein</fullName>
    </submittedName>
</protein>
<feature type="region of interest" description="Disordered" evidence="1">
    <location>
        <begin position="1"/>
        <end position="25"/>
    </location>
</feature>
<evidence type="ECO:0000313" key="3">
    <source>
        <dbReference type="Proteomes" id="UP001627154"/>
    </source>
</evidence>